<comment type="caution">
    <text evidence="2">The sequence shown here is derived from an EMBL/GenBank/DDBJ whole genome shotgun (WGS) entry which is preliminary data.</text>
</comment>
<dbReference type="AlphaFoldDB" id="A0A367FS11"/>
<protein>
    <recommendedName>
        <fullName evidence="4">Subtilisin inhibitor domain-containing protein</fullName>
    </recommendedName>
</protein>
<feature type="chain" id="PRO_5038443298" description="Subtilisin inhibitor domain-containing protein" evidence="1">
    <location>
        <begin position="27"/>
        <end position="140"/>
    </location>
</feature>
<dbReference type="RefSeq" id="WP_114027118.1">
    <property type="nucleotide sequence ID" value="NZ_QOIL01000002.1"/>
</dbReference>
<keyword evidence="1" id="KW-0732">Signal</keyword>
<evidence type="ECO:0000256" key="1">
    <source>
        <dbReference type="SAM" id="SignalP"/>
    </source>
</evidence>
<accession>A0A367FS11</accession>
<gene>
    <name evidence="2" type="ORF">DQ384_02960</name>
</gene>
<dbReference type="Proteomes" id="UP000253094">
    <property type="component" value="Unassembled WGS sequence"/>
</dbReference>
<evidence type="ECO:0000313" key="3">
    <source>
        <dbReference type="Proteomes" id="UP000253094"/>
    </source>
</evidence>
<dbReference type="EMBL" id="QOIL01000002">
    <property type="protein sequence ID" value="RCG32480.1"/>
    <property type="molecule type" value="Genomic_DNA"/>
</dbReference>
<keyword evidence="3" id="KW-1185">Reference proteome</keyword>
<dbReference type="OrthoDB" id="3536010at2"/>
<name>A0A367FS11_9ACTN</name>
<evidence type="ECO:0000313" key="2">
    <source>
        <dbReference type="EMBL" id="RCG32480.1"/>
    </source>
</evidence>
<proteinExistence type="predicted"/>
<reference evidence="2 3" key="1">
    <citation type="submission" date="2018-06" db="EMBL/GenBank/DDBJ databases">
        <title>Sphaerisporangium craniellae sp. nov., isolated from a marine sponge in the South China Sea.</title>
        <authorList>
            <person name="Li L."/>
        </authorList>
    </citation>
    <scope>NUCLEOTIDE SEQUENCE [LARGE SCALE GENOMIC DNA]</scope>
    <source>
        <strain evidence="2 3">CCTCC AA 208026</strain>
    </source>
</reference>
<evidence type="ECO:0008006" key="4">
    <source>
        <dbReference type="Google" id="ProtNLM"/>
    </source>
</evidence>
<sequence>MRKITKGVAFATTALFAMFIASAASAVPTVTARYAGSRVAAGGGPPTPEVRQSVSLEQYRILKRQCEYAETAGRRQECRAEVVRRYVIGEAATNLDCRTYSGVTVCGTLALSPRQQRCVDQSVAGGLTYRRAEVECYAFS</sequence>
<organism evidence="2 3">
    <name type="scientific">Sphaerisporangium album</name>
    <dbReference type="NCBI Taxonomy" id="509200"/>
    <lineage>
        <taxon>Bacteria</taxon>
        <taxon>Bacillati</taxon>
        <taxon>Actinomycetota</taxon>
        <taxon>Actinomycetes</taxon>
        <taxon>Streptosporangiales</taxon>
        <taxon>Streptosporangiaceae</taxon>
        <taxon>Sphaerisporangium</taxon>
    </lineage>
</organism>
<feature type="signal peptide" evidence="1">
    <location>
        <begin position="1"/>
        <end position="26"/>
    </location>
</feature>